<proteinExistence type="predicted"/>
<gene>
    <name evidence="1" type="ORF">NPIL_209341</name>
</gene>
<sequence length="131" mass="15795">MFVVTHSYVKNLIEIRRNCNNCLNCEKSRKNIAEKWRGISVPFKGEHFLEKMKRYLRSIYRLKDQRRRFLVVVLGLEKEKCFKEFLQWICINWWDSIQSWSPCQRPTSFATCRFEFTSTMESVLGELGLPF</sequence>
<comment type="caution">
    <text evidence="1">The sequence shown here is derived from an EMBL/GenBank/DDBJ whole genome shotgun (WGS) entry which is preliminary data.</text>
</comment>
<evidence type="ECO:0000313" key="2">
    <source>
        <dbReference type="Proteomes" id="UP000887013"/>
    </source>
</evidence>
<protein>
    <submittedName>
        <fullName evidence="1">Uncharacterized protein</fullName>
    </submittedName>
</protein>
<accession>A0A8X6T1W5</accession>
<reference evidence="1" key="1">
    <citation type="submission" date="2020-08" db="EMBL/GenBank/DDBJ databases">
        <title>Multicomponent nature underlies the extraordinary mechanical properties of spider dragline silk.</title>
        <authorList>
            <person name="Kono N."/>
            <person name="Nakamura H."/>
            <person name="Mori M."/>
            <person name="Yoshida Y."/>
            <person name="Ohtoshi R."/>
            <person name="Malay A.D."/>
            <person name="Moran D.A.P."/>
            <person name="Tomita M."/>
            <person name="Numata K."/>
            <person name="Arakawa K."/>
        </authorList>
    </citation>
    <scope>NUCLEOTIDE SEQUENCE</scope>
</reference>
<organism evidence="1 2">
    <name type="scientific">Nephila pilipes</name>
    <name type="common">Giant wood spider</name>
    <name type="synonym">Nephila maculata</name>
    <dbReference type="NCBI Taxonomy" id="299642"/>
    <lineage>
        <taxon>Eukaryota</taxon>
        <taxon>Metazoa</taxon>
        <taxon>Ecdysozoa</taxon>
        <taxon>Arthropoda</taxon>
        <taxon>Chelicerata</taxon>
        <taxon>Arachnida</taxon>
        <taxon>Araneae</taxon>
        <taxon>Araneomorphae</taxon>
        <taxon>Entelegynae</taxon>
        <taxon>Araneoidea</taxon>
        <taxon>Nephilidae</taxon>
        <taxon>Nephila</taxon>
    </lineage>
</organism>
<keyword evidence="2" id="KW-1185">Reference proteome</keyword>
<evidence type="ECO:0000313" key="1">
    <source>
        <dbReference type="EMBL" id="GFS74201.1"/>
    </source>
</evidence>
<dbReference type="AlphaFoldDB" id="A0A8X6T1W5"/>
<dbReference type="Proteomes" id="UP000887013">
    <property type="component" value="Unassembled WGS sequence"/>
</dbReference>
<name>A0A8X6T1W5_NEPPI</name>
<dbReference type="EMBL" id="BMAW01050187">
    <property type="protein sequence ID" value="GFS74201.1"/>
    <property type="molecule type" value="Genomic_DNA"/>
</dbReference>